<dbReference type="EMBL" id="KZ819360">
    <property type="protein sequence ID" value="PWN44544.1"/>
    <property type="molecule type" value="Genomic_DNA"/>
</dbReference>
<name>A0A316W4Q9_9BASI</name>
<feature type="compositionally biased region" description="Polar residues" evidence="1">
    <location>
        <begin position="267"/>
        <end position="278"/>
    </location>
</feature>
<feature type="compositionally biased region" description="Acidic residues" evidence="1">
    <location>
        <begin position="158"/>
        <end position="173"/>
    </location>
</feature>
<protein>
    <submittedName>
        <fullName evidence="2">Uncharacterized protein</fullName>
    </submittedName>
</protein>
<accession>A0A316W4Q9</accession>
<feature type="compositionally biased region" description="Basic and acidic residues" evidence="1">
    <location>
        <begin position="242"/>
        <end position="252"/>
    </location>
</feature>
<reference evidence="2 3" key="1">
    <citation type="journal article" date="2018" name="Mol. Biol. Evol.">
        <title>Broad Genomic Sampling Reveals a Smut Pathogenic Ancestry of the Fungal Clade Ustilaginomycotina.</title>
        <authorList>
            <person name="Kijpornyongpan T."/>
            <person name="Mondo S.J."/>
            <person name="Barry K."/>
            <person name="Sandor L."/>
            <person name="Lee J."/>
            <person name="Lipzen A."/>
            <person name="Pangilinan J."/>
            <person name="LaButti K."/>
            <person name="Hainaut M."/>
            <person name="Henrissat B."/>
            <person name="Grigoriev I.V."/>
            <person name="Spatafora J.W."/>
            <person name="Aime M.C."/>
        </authorList>
    </citation>
    <scope>NUCLEOTIDE SEQUENCE [LARGE SCALE GENOMIC DNA]</scope>
    <source>
        <strain evidence="2 3">MCA 4658</strain>
    </source>
</reference>
<feature type="compositionally biased region" description="Pro residues" evidence="1">
    <location>
        <begin position="13"/>
        <end position="50"/>
    </location>
</feature>
<evidence type="ECO:0000313" key="3">
    <source>
        <dbReference type="Proteomes" id="UP000245783"/>
    </source>
</evidence>
<evidence type="ECO:0000313" key="2">
    <source>
        <dbReference type="EMBL" id="PWN44544.1"/>
    </source>
</evidence>
<proteinExistence type="predicted"/>
<dbReference type="Proteomes" id="UP000245783">
    <property type="component" value="Unassembled WGS sequence"/>
</dbReference>
<keyword evidence="3" id="KW-1185">Reference proteome</keyword>
<feature type="compositionally biased region" description="Low complexity" evidence="1">
    <location>
        <begin position="174"/>
        <end position="193"/>
    </location>
</feature>
<evidence type="ECO:0000256" key="1">
    <source>
        <dbReference type="SAM" id="MobiDB-lite"/>
    </source>
</evidence>
<organism evidence="2 3">
    <name type="scientific">Ceraceosorus guamensis</name>
    <dbReference type="NCBI Taxonomy" id="1522189"/>
    <lineage>
        <taxon>Eukaryota</taxon>
        <taxon>Fungi</taxon>
        <taxon>Dikarya</taxon>
        <taxon>Basidiomycota</taxon>
        <taxon>Ustilaginomycotina</taxon>
        <taxon>Exobasidiomycetes</taxon>
        <taxon>Ceraceosorales</taxon>
        <taxon>Ceraceosoraceae</taxon>
        <taxon>Ceraceosorus</taxon>
    </lineage>
</organism>
<sequence>MYHSGELHYKLGRPPPPPEDPRPASPPPPRSRPPPDDAPPPLSRSIPAPPHRGNEERSQMPAGTSAGVKRDRKAFASTPPREVPSQSRRGGQGTTAGSSTAYGTLRQGTRDAPIVIVDGPSEVSSEFEDRMRSAVNAANHLTSRASRGTAAISRGDGDTSEEEELSAVDEAELAESQGFSFGSQSGARQGSSFKDQSGAKRRRVATDESASRSQRRQTEGDDEQDSRYAEHSTKGLRKARADRREYVERNSESDSDASMHSLDEHPTSQSRATLTASIPQRGISIAGTAKGTATAASVTTTSIKGGHRIAQMRDKAAQKKQVADYWAAKAQGSNIVSEESEEGEVHE</sequence>
<gene>
    <name evidence="2" type="ORF">IE81DRAFT_10109</name>
</gene>
<dbReference type="GeneID" id="37031877"/>
<dbReference type="AlphaFoldDB" id="A0A316W4Q9"/>
<dbReference type="RefSeq" id="XP_025371704.1">
    <property type="nucleotide sequence ID" value="XM_025510007.1"/>
</dbReference>
<dbReference type="InParanoid" id="A0A316W4Q9"/>
<feature type="region of interest" description="Disordered" evidence="1">
    <location>
        <begin position="1"/>
        <end position="279"/>
    </location>
</feature>